<keyword evidence="4" id="KW-1185">Reference proteome</keyword>
<dbReference type="Gene3D" id="3.40.50.1820">
    <property type="entry name" value="alpha/beta hydrolase"/>
    <property type="match status" value="1"/>
</dbReference>
<dbReference type="RefSeq" id="WP_207333025.1">
    <property type="nucleotide sequence ID" value="NZ_JAFMYW010000019.1"/>
</dbReference>
<evidence type="ECO:0000256" key="1">
    <source>
        <dbReference type="SAM" id="SignalP"/>
    </source>
</evidence>
<organism evidence="3 4">
    <name type="scientific">Fibrella forsythiae</name>
    <dbReference type="NCBI Taxonomy" id="2817061"/>
    <lineage>
        <taxon>Bacteria</taxon>
        <taxon>Pseudomonadati</taxon>
        <taxon>Bacteroidota</taxon>
        <taxon>Cytophagia</taxon>
        <taxon>Cytophagales</taxon>
        <taxon>Spirosomataceae</taxon>
        <taxon>Fibrella</taxon>
    </lineage>
</organism>
<feature type="domain" description="AB hydrolase-1" evidence="2">
    <location>
        <begin position="51"/>
        <end position="279"/>
    </location>
</feature>
<feature type="signal peptide" evidence="1">
    <location>
        <begin position="1"/>
        <end position="20"/>
    </location>
</feature>
<dbReference type="PROSITE" id="PS51257">
    <property type="entry name" value="PROKAR_LIPOPROTEIN"/>
    <property type="match status" value="1"/>
</dbReference>
<gene>
    <name evidence="3" type="ORF">J2I46_31155</name>
</gene>
<dbReference type="Pfam" id="PF12697">
    <property type="entry name" value="Abhydrolase_6"/>
    <property type="match status" value="1"/>
</dbReference>
<dbReference type="Proteomes" id="UP000664628">
    <property type="component" value="Unassembled WGS sequence"/>
</dbReference>
<dbReference type="InterPro" id="IPR050228">
    <property type="entry name" value="Carboxylesterase_BioH"/>
</dbReference>
<feature type="chain" id="PRO_5045402534" evidence="1">
    <location>
        <begin position="21"/>
        <end position="288"/>
    </location>
</feature>
<dbReference type="InterPro" id="IPR029058">
    <property type="entry name" value="AB_hydrolase_fold"/>
</dbReference>
<keyword evidence="3" id="KW-0378">Hydrolase</keyword>
<dbReference type="GO" id="GO:0016787">
    <property type="term" value="F:hydrolase activity"/>
    <property type="evidence" value="ECO:0007669"/>
    <property type="project" value="UniProtKB-KW"/>
</dbReference>
<dbReference type="EMBL" id="JAFMYW010000019">
    <property type="protein sequence ID" value="MBO0953073.1"/>
    <property type="molecule type" value="Genomic_DNA"/>
</dbReference>
<proteinExistence type="predicted"/>
<comment type="caution">
    <text evidence="3">The sequence shown here is derived from an EMBL/GenBank/DDBJ whole genome shotgun (WGS) entry which is preliminary data.</text>
</comment>
<sequence length="288" mass="32523">MYKQLLLLLLLLLAGCTSRKKTTVDPFHYDPKAYELVKLHYQLEGQGDTTLVFIHGWNLDHTYWQEQAREFRSSYRLVLLDLAGCGASGTNRINWTVESFARDITSILKKERLSNVILVAHSMGGEIALDVAATNPRTVIGIIGIDNLKEVGMTLKDGDEEGIQAYSREFMANYPKMAEAMARSMIVSRDSAVVHRIVTSYRQADPRIAVPTLLNLYPKAAAAKYKLQQMPFAMQFIMSTNSPYDETALKTYCKQGYRIVRLDSAGHFPMIERPRAFNNALHELLAGR</sequence>
<evidence type="ECO:0000259" key="2">
    <source>
        <dbReference type="Pfam" id="PF12697"/>
    </source>
</evidence>
<dbReference type="SUPFAM" id="SSF53474">
    <property type="entry name" value="alpha/beta-Hydrolases"/>
    <property type="match status" value="1"/>
</dbReference>
<protein>
    <submittedName>
        <fullName evidence="3">Alpha/beta hydrolase</fullName>
    </submittedName>
</protein>
<evidence type="ECO:0000313" key="3">
    <source>
        <dbReference type="EMBL" id="MBO0953073.1"/>
    </source>
</evidence>
<keyword evidence="1" id="KW-0732">Signal</keyword>
<dbReference type="PANTHER" id="PTHR43194:SF2">
    <property type="entry name" value="PEROXISOMAL MEMBRANE PROTEIN LPX1"/>
    <property type="match status" value="1"/>
</dbReference>
<evidence type="ECO:0000313" key="4">
    <source>
        <dbReference type="Proteomes" id="UP000664628"/>
    </source>
</evidence>
<dbReference type="PANTHER" id="PTHR43194">
    <property type="entry name" value="HYDROLASE ALPHA/BETA FOLD FAMILY"/>
    <property type="match status" value="1"/>
</dbReference>
<dbReference type="InterPro" id="IPR000073">
    <property type="entry name" value="AB_hydrolase_1"/>
</dbReference>
<name>A0ABS3JSS9_9BACT</name>
<accession>A0ABS3JSS9</accession>
<reference evidence="3 4" key="1">
    <citation type="submission" date="2021-03" db="EMBL/GenBank/DDBJ databases">
        <title>Fibrella sp. HMF5405 genome sequencing and assembly.</title>
        <authorList>
            <person name="Kang H."/>
            <person name="Kim H."/>
            <person name="Bae S."/>
            <person name="Joh K."/>
        </authorList>
    </citation>
    <scope>NUCLEOTIDE SEQUENCE [LARGE SCALE GENOMIC DNA]</scope>
    <source>
        <strain evidence="3 4">HMF5405</strain>
    </source>
</reference>